<gene>
    <name evidence="2" type="ORF">AALO_G00010950</name>
</gene>
<name>A0AAV6HJJ0_9TELE</name>
<organism evidence="2 3">
    <name type="scientific">Alosa alosa</name>
    <name type="common">allis shad</name>
    <dbReference type="NCBI Taxonomy" id="278164"/>
    <lineage>
        <taxon>Eukaryota</taxon>
        <taxon>Metazoa</taxon>
        <taxon>Chordata</taxon>
        <taxon>Craniata</taxon>
        <taxon>Vertebrata</taxon>
        <taxon>Euteleostomi</taxon>
        <taxon>Actinopterygii</taxon>
        <taxon>Neopterygii</taxon>
        <taxon>Teleostei</taxon>
        <taxon>Clupei</taxon>
        <taxon>Clupeiformes</taxon>
        <taxon>Clupeoidei</taxon>
        <taxon>Clupeidae</taxon>
        <taxon>Alosa</taxon>
    </lineage>
</organism>
<protein>
    <submittedName>
        <fullName evidence="2">Uncharacterized protein</fullName>
    </submittedName>
</protein>
<sequence length="132" mass="15377">MEMNMVAALCCVAVYFATICASTPPILNCCCTKVTETLRKIKHLQNLHNYTEEPQLCSPMAIIRFVTVKGKIISDHHVNQYRDRFYINYHPDSYIFKANHHINQYSYTVSANNSNNHDHFYCDKKESCVTHR</sequence>
<comment type="caution">
    <text evidence="2">The sequence shown here is derived from an EMBL/GenBank/DDBJ whole genome shotgun (WGS) entry which is preliminary data.</text>
</comment>
<feature type="signal peptide" evidence="1">
    <location>
        <begin position="1"/>
        <end position="21"/>
    </location>
</feature>
<keyword evidence="3" id="KW-1185">Reference proteome</keyword>
<feature type="chain" id="PRO_5043876726" evidence="1">
    <location>
        <begin position="22"/>
        <end position="132"/>
    </location>
</feature>
<reference evidence="2 3" key="1">
    <citation type="submission" date="2020-10" db="EMBL/GenBank/DDBJ databases">
        <title>Chromosome-scale genome assembly of the Allis shad, Alosa alosa.</title>
        <authorList>
            <person name="Margot Z."/>
            <person name="Christophe K."/>
            <person name="Cabau C."/>
            <person name="Louis A."/>
            <person name="Berthelot C."/>
            <person name="Parey E."/>
            <person name="Roest Crollius H."/>
            <person name="Montfort J."/>
            <person name="Robinson-Rechavi M."/>
            <person name="Bucao C."/>
            <person name="Bouchez O."/>
            <person name="Gislard M."/>
            <person name="Lluch J."/>
            <person name="Milhes M."/>
            <person name="Lampietro C."/>
            <person name="Lopez Roques C."/>
            <person name="Donnadieu C."/>
            <person name="Braasch I."/>
            <person name="Desvignes T."/>
            <person name="Postlethwait J."/>
            <person name="Bobe J."/>
            <person name="Guiguen Y."/>
        </authorList>
    </citation>
    <scope>NUCLEOTIDE SEQUENCE [LARGE SCALE GENOMIC DNA]</scope>
    <source>
        <strain evidence="2">M-15738</strain>
        <tissue evidence="2">Blood</tissue>
    </source>
</reference>
<evidence type="ECO:0000313" key="3">
    <source>
        <dbReference type="Proteomes" id="UP000823561"/>
    </source>
</evidence>
<keyword evidence="1" id="KW-0732">Signal</keyword>
<dbReference type="AlphaFoldDB" id="A0AAV6HJJ0"/>
<dbReference type="Proteomes" id="UP000823561">
    <property type="component" value="Chromosome 1"/>
</dbReference>
<dbReference type="EMBL" id="JADWDJ010000001">
    <property type="protein sequence ID" value="KAG5286101.1"/>
    <property type="molecule type" value="Genomic_DNA"/>
</dbReference>
<evidence type="ECO:0000256" key="1">
    <source>
        <dbReference type="SAM" id="SignalP"/>
    </source>
</evidence>
<proteinExistence type="predicted"/>
<accession>A0AAV6HJJ0</accession>
<evidence type="ECO:0000313" key="2">
    <source>
        <dbReference type="EMBL" id="KAG5286101.1"/>
    </source>
</evidence>